<proteinExistence type="predicted"/>
<evidence type="ECO:0000313" key="2">
    <source>
        <dbReference type="Proteomes" id="UP000785679"/>
    </source>
</evidence>
<name>A0A8J8P9W5_HALGN</name>
<accession>A0A8J8P9W5</accession>
<gene>
    <name evidence="1" type="ORF">FGO68_gene12502</name>
</gene>
<sequence length="111" mass="12803">MVTWLLYLLVKRYQGSLSWRWKRAPVTGFVKQADSLRNIKDRKDSHMKFRHQGIAIGVIAVDDLQRGVNFAAIHFHIIQAILYQAIFGLQKNKKAYSYSQGLSQSNQISHS</sequence>
<organism evidence="1 2">
    <name type="scientific">Halteria grandinella</name>
    <dbReference type="NCBI Taxonomy" id="5974"/>
    <lineage>
        <taxon>Eukaryota</taxon>
        <taxon>Sar</taxon>
        <taxon>Alveolata</taxon>
        <taxon>Ciliophora</taxon>
        <taxon>Intramacronucleata</taxon>
        <taxon>Spirotrichea</taxon>
        <taxon>Stichotrichia</taxon>
        <taxon>Sporadotrichida</taxon>
        <taxon>Halteriidae</taxon>
        <taxon>Halteria</taxon>
    </lineage>
</organism>
<keyword evidence="2" id="KW-1185">Reference proteome</keyword>
<dbReference type="AlphaFoldDB" id="A0A8J8P9W5"/>
<protein>
    <submittedName>
        <fullName evidence="1">Uncharacterized protein</fullName>
    </submittedName>
</protein>
<dbReference type="EMBL" id="RRYP01000069">
    <property type="protein sequence ID" value="TNV88121.1"/>
    <property type="molecule type" value="Genomic_DNA"/>
</dbReference>
<evidence type="ECO:0000313" key="1">
    <source>
        <dbReference type="EMBL" id="TNV88121.1"/>
    </source>
</evidence>
<reference evidence="1" key="1">
    <citation type="submission" date="2019-06" db="EMBL/GenBank/DDBJ databases">
        <authorList>
            <person name="Zheng W."/>
        </authorList>
    </citation>
    <scope>NUCLEOTIDE SEQUENCE</scope>
    <source>
        <strain evidence="1">QDHG01</strain>
    </source>
</reference>
<dbReference type="Proteomes" id="UP000785679">
    <property type="component" value="Unassembled WGS sequence"/>
</dbReference>
<comment type="caution">
    <text evidence="1">The sequence shown here is derived from an EMBL/GenBank/DDBJ whole genome shotgun (WGS) entry which is preliminary data.</text>
</comment>